<feature type="domain" description="EAL" evidence="3">
    <location>
        <begin position="323"/>
        <end position="580"/>
    </location>
</feature>
<organism evidence="5 6">
    <name type="scientific">Alkalilimnicola ehrlichii (strain ATCC BAA-1101 / DSM 17681 / MLHE-1)</name>
    <dbReference type="NCBI Taxonomy" id="187272"/>
    <lineage>
        <taxon>Bacteria</taxon>
        <taxon>Pseudomonadati</taxon>
        <taxon>Pseudomonadota</taxon>
        <taxon>Gammaproteobacteria</taxon>
        <taxon>Chromatiales</taxon>
        <taxon>Ectothiorhodospiraceae</taxon>
        <taxon>Alkalilimnicola</taxon>
    </lineage>
</organism>
<comment type="cofactor">
    <cofactor evidence="1">
        <name>Mg(2+)</name>
        <dbReference type="ChEBI" id="CHEBI:18420"/>
    </cofactor>
</comment>
<dbReference type="eggNOG" id="COG5001">
    <property type="taxonomic scope" value="Bacteria"/>
</dbReference>
<dbReference type="InterPro" id="IPR052155">
    <property type="entry name" value="Biofilm_reg_signaling"/>
</dbReference>
<protein>
    <submittedName>
        <fullName evidence="5">Diguanylate cyclase/phosphodiesterase</fullName>
    </submittedName>
</protein>
<dbReference type="InterPro" id="IPR029787">
    <property type="entry name" value="Nucleotide_cyclase"/>
</dbReference>
<dbReference type="InterPro" id="IPR000014">
    <property type="entry name" value="PAS"/>
</dbReference>
<dbReference type="InterPro" id="IPR001633">
    <property type="entry name" value="EAL_dom"/>
</dbReference>
<keyword evidence="6" id="KW-1185">Reference proteome</keyword>
<dbReference type="SMART" id="SM00052">
    <property type="entry name" value="EAL"/>
    <property type="match status" value="1"/>
</dbReference>
<dbReference type="PROSITE" id="PS50883">
    <property type="entry name" value="EAL"/>
    <property type="match status" value="1"/>
</dbReference>
<evidence type="ECO:0000259" key="3">
    <source>
        <dbReference type="PROSITE" id="PS50883"/>
    </source>
</evidence>
<dbReference type="PANTHER" id="PTHR44757">
    <property type="entry name" value="DIGUANYLATE CYCLASE DGCP"/>
    <property type="match status" value="1"/>
</dbReference>
<dbReference type="SUPFAM" id="SSF55785">
    <property type="entry name" value="PYP-like sensor domain (PAS domain)"/>
    <property type="match status" value="1"/>
</dbReference>
<reference evidence="6" key="1">
    <citation type="submission" date="2006-08" db="EMBL/GenBank/DDBJ databases">
        <title>Complete sequence of Alkalilimnicola ehrilichei MLHE-1.</title>
        <authorList>
            <person name="Copeland A."/>
            <person name="Lucas S."/>
            <person name="Lapidus A."/>
            <person name="Barry K."/>
            <person name="Detter J.C."/>
            <person name="Glavina del Rio T."/>
            <person name="Hammon N."/>
            <person name="Israni S."/>
            <person name="Dalin E."/>
            <person name="Tice H."/>
            <person name="Pitluck S."/>
            <person name="Sims D."/>
            <person name="Brettin T."/>
            <person name="Bruce D."/>
            <person name="Han C."/>
            <person name="Tapia R."/>
            <person name="Gilna P."/>
            <person name="Schmutz J."/>
            <person name="Larimer F."/>
            <person name="Land M."/>
            <person name="Hauser L."/>
            <person name="Kyrpides N."/>
            <person name="Mikhailova N."/>
            <person name="Oremland R.S."/>
            <person name="Hoeft S.E."/>
            <person name="Switzer-Blum J."/>
            <person name="Kulp T."/>
            <person name="King G."/>
            <person name="Tabita R."/>
            <person name="Witte B."/>
            <person name="Santini J.M."/>
            <person name="Basu P."/>
            <person name="Hollibaugh J.T."/>
            <person name="Xie G."/>
            <person name="Stolz J.F."/>
            <person name="Richardson P."/>
        </authorList>
    </citation>
    <scope>NUCLEOTIDE SEQUENCE [LARGE SCALE GENOMIC DNA]</scope>
    <source>
        <strain evidence="6">ATCC BAA-1101 / DSM 17681 / MLHE-1</strain>
    </source>
</reference>
<dbReference type="InterPro" id="IPR035919">
    <property type="entry name" value="EAL_sf"/>
</dbReference>
<dbReference type="HOGENOM" id="CLU_000445_70_50_6"/>
<dbReference type="OrthoDB" id="6597954at2"/>
<dbReference type="CDD" id="cd01948">
    <property type="entry name" value="EAL"/>
    <property type="match status" value="1"/>
</dbReference>
<dbReference type="SUPFAM" id="SSF141868">
    <property type="entry name" value="EAL domain-like"/>
    <property type="match status" value="1"/>
</dbReference>
<evidence type="ECO:0000256" key="2">
    <source>
        <dbReference type="SAM" id="MobiDB-lite"/>
    </source>
</evidence>
<dbReference type="Pfam" id="PF00990">
    <property type="entry name" value="GGDEF"/>
    <property type="match status" value="1"/>
</dbReference>
<dbReference type="Gene3D" id="3.20.20.450">
    <property type="entry name" value="EAL domain"/>
    <property type="match status" value="1"/>
</dbReference>
<dbReference type="AlphaFoldDB" id="Q0A6X9"/>
<accession>Q0A6X9</accession>
<dbReference type="Gene3D" id="3.30.70.270">
    <property type="match status" value="1"/>
</dbReference>
<dbReference type="PROSITE" id="PS50887">
    <property type="entry name" value="GGDEF"/>
    <property type="match status" value="1"/>
</dbReference>
<evidence type="ECO:0000259" key="4">
    <source>
        <dbReference type="PROSITE" id="PS50887"/>
    </source>
</evidence>
<feature type="region of interest" description="Disordered" evidence="2">
    <location>
        <begin position="1"/>
        <end position="21"/>
    </location>
</feature>
<gene>
    <name evidence="5" type="ordered locus">Mlg_2066</name>
</gene>
<dbReference type="InterPro" id="IPR043128">
    <property type="entry name" value="Rev_trsase/Diguanyl_cyclase"/>
</dbReference>
<dbReference type="KEGG" id="aeh:Mlg_2066"/>
<dbReference type="InterPro" id="IPR035965">
    <property type="entry name" value="PAS-like_dom_sf"/>
</dbReference>
<dbReference type="SMART" id="SM00267">
    <property type="entry name" value="GGDEF"/>
    <property type="match status" value="1"/>
</dbReference>
<dbReference type="CDD" id="cd01949">
    <property type="entry name" value="GGDEF"/>
    <property type="match status" value="1"/>
</dbReference>
<dbReference type="RefSeq" id="WP_011629802.1">
    <property type="nucleotide sequence ID" value="NC_008340.1"/>
</dbReference>
<dbReference type="FunFam" id="3.30.70.270:FF:000001">
    <property type="entry name" value="Diguanylate cyclase domain protein"/>
    <property type="match status" value="1"/>
</dbReference>
<evidence type="ECO:0000256" key="1">
    <source>
        <dbReference type="ARBA" id="ARBA00001946"/>
    </source>
</evidence>
<name>Q0A6X9_ALKEH</name>
<dbReference type="Proteomes" id="UP000001962">
    <property type="component" value="Chromosome"/>
</dbReference>
<dbReference type="NCBIfam" id="TIGR00254">
    <property type="entry name" value="GGDEF"/>
    <property type="match status" value="1"/>
</dbReference>
<proteinExistence type="predicted"/>
<evidence type="ECO:0000313" key="5">
    <source>
        <dbReference type="EMBL" id="ABI57408.1"/>
    </source>
</evidence>
<sequence length="584" mass="64833">MEQRPNPESSPDPEPGAPMADQPAFRLAPVAQLILDEGGTIHALNEQARAFLEASAEPLRQRPFWQLMVDGDAVRLQRALANQRPEAGVRRYCGLQLAAGCRVDLSVRHVGAGRLLCALEHVPPGTGDDKEVARLAREVREQRTALERLAHYDALTGLPNRWFFERFLDNQLQRAGDNDGHQIAVLVLDLDHFKAVNDRFGHSEGDQVLKEATRRILACVRDVDMVSRIGGDEFVVVLGRLRGRGGASRVARALIRSLSRPFTVGARSHRLTASVGVAFYPKDGETVEDLIRRADLAMFQAKDRGRNGWAAFDYEHEHHLLEEDHWKGLLWRTIDAPGRYLTMNYQPILRLRDGRPRPWALEALLRVQGHDQQTLDTGTLVRAAEEHHMILPLGEAIFARICAEVAAMRQEGMRLPVTVNLSADQFLDPCLVGRMDRVCQAHGVPMNALCFEITETALVRNLSGAREMVQALQAAGALILLDDFGSGYASLSQLHSLPVDVLKIDAGFIAEVGRSPQAEALIRAILAMARALGIDVVAEGVETNAQRVWLEREGVQGLQGYYFSRPLPREAVQDWVRIQGLADD</sequence>
<dbReference type="GO" id="GO:0003824">
    <property type="term" value="F:catalytic activity"/>
    <property type="evidence" value="ECO:0007669"/>
    <property type="project" value="UniProtKB-ARBA"/>
</dbReference>
<evidence type="ECO:0000313" key="6">
    <source>
        <dbReference type="Proteomes" id="UP000001962"/>
    </source>
</evidence>
<dbReference type="InterPro" id="IPR000160">
    <property type="entry name" value="GGDEF_dom"/>
</dbReference>
<feature type="domain" description="GGDEF" evidence="4">
    <location>
        <begin position="181"/>
        <end position="314"/>
    </location>
</feature>
<dbReference type="EMBL" id="CP000453">
    <property type="protein sequence ID" value="ABI57408.1"/>
    <property type="molecule type" value="Genomic_DNA"/>
</dbReference>
<dbReference type="SMART" id="SM00091">
    <property type="entry name" value="PAS"/>
    <property type="match status" value="1"/>
</dbReference>
<dbReference type="Pfam" id="PF00563">
    <property type="entry name" value="EAL"/>
    <property type="match status" value="1"/>
</dbReference>
<dbReference type="CDD" id="cd00130">
    <property type="entry name" value="PAS"/>
    <property type="match status" value="1"/>
</dbReference>
<dbReference type="SUPFAM" id="SSF55073">
    <property type="entry name" value="Nucleotide cyclase"/>
    <property type="match status" value="1"/>
</dbReference>
<dbReference type="PANTHER" id="PTHR44757:SF2">
    <property type="entry name" value="BIOFILM ARCHITECTURE MAINTENANCE PROTEIN MBAA"/>
    <property type="match status" value="1"/>
</dbReference>